<dbReference type="GO" id="GO:0016747">
    <property type="term" value="F:acyltransferase activity, transferring groups other than amino-acyl groups"/>
    <property type="evidence" value="ECO:0007669"/>
    <property type="project" value="InterPro"/>
</dbReference>
<proteinExistence type="predicted"/>
<evidence type="ECO:0000256" key="1">
    <source>
        <dbReference type="ARBA" id="ARBA00022679"/>
    </source>
</evidence>
<dbReference type="AlphaFoldDB" id="A0A857MDY1"/>
<evidence type="ECO:0000256" key="2">
    <source>
        <dbReference type="ARBA" id="ARBA00023315"/>
    </source>
</evidence>
<dbReference type="PANTHER" id="PTHR43877:SF2">
    <property type="entry name" value="AMINOALKYLPHOSPHONATE N-ACETYLTRANSFERASE-RELATED"/>
    <property type="match status" value="1"/>
</dbReference>
<dbReference type="InterPro" id="IPR050832">
    <property type="entry name" value="Bact_Acetyltransf"/>
</dbReference>
<keyword evidence="2" id="KW-0012">Acyltransferase</keyword>
<dbReference type="SUPFAM" id="SSF55729">
    <property type="entry name" value="Acyl-CoA N-acyltransferases (Nat)"/>
    <property type="match status" value="1"/>
</dbReference>
<dbReference type="Pfam" id="PF00583">
    <property type="entry name" value="Acetyltransf_1"/>
    <property type="match status" value="1"/>
</dbReference>
<dbReference type="RefSeq" id="WP_005193022.1">
    <property type="nucleotide sequence ID" value="NZ_CP045804.1"/>
</dbReference>
<reference evidence="3" key="1">
    <citation type="journal article" date="2021" name="Nat. Microbiol.">
        <title>Cocultivation of an ultrasmall environmental parasitic bacterium with lytic ability against bacteria associated with wastewater foams.</title>
        <authorList>
            <person name="Batinovic S."/>
            <person name="Rose J.J.A."/>
            <person name="Ratcliffe J."/>
            <person name="Seviour R.J."/>
            <person name="Petrovski S."/>
        </authorList>
    </citation>
    <scope>NUCLEOTIDE SEQUENCE</scope>
    <source>
        <strain evidence="3">CON44</strain>
    </source>
</reference>
<dbReference type="EMBL" id="CP045810">
    <property type="protein sequence ID" value="QHN39549.1"/>
    <property type="molecule type" value="Genomic_DNA"/>
</dbReference>
<organism evidence="3">
    <name type="scientific">Gordonia amarae</name>
    <dbReference type="NCBI Taxonomy" id="36821"/>
    <lineage>
        <taxon>Bacteria</taxon>
        <taxon>Bacillati</taxon>
        <taxon>Actinomycetota</taxon>
        <taxon>Actinomycetes</taxon>
        <taxon>Mycobacteriales</taxon>
        <taxon>Gordoniaceae</taxon>
        <taxon>Gordonia</taxon>
    </lineage>
</organism>
<dbReference type="InterPro" id="IPR000182">
    <property type="entry name" value="GNAT_dom"/>
</dbReference>
<name>A0A857MDY1_9ACTN</name>
<keyword evidence="1" id="KW-0808">Transferase</keyword>
<dbReference type="InterPro" id="IPR016181">
    <property type="entry name" value="Acyl_CoA_acyltransferase"/>
</dbReference>
<sequence length="193" mass="20631">MNAGPSKTAATTGPTPAAPVIDVVADTALAAEVADVAAITFPLACPPHCTDGDIAAFVANNFQPANFVRHIQNPESDLLVAREDRKVIGYSLIHHTPPSNPDVTAVVTERPASEISKMYVLPGHHGSAVAAALMTTALGISRDRGSVVAWLGVNQHNHRAQRFYTKMGFTRVGEKTFDLNGNVEHDYVLSRRL</sequence>
<protein>
    <submittedName>
        <fullName evidence="3">GNAT family N-acetyltransferase</fullName>
    </submittedName>
</protein>
<dbReference type="CDD" id="cd04301">
    <property type="entry name" value="NAT_SF"/>
    <property type="match status" value="1"/>
</dbReference>
<dbReference type="PANTHER" id="PTHR43877">
    <property type="entry name" value="AMINOALKYLPHOSPHONATE N-ACETYLTRANSFERASE-RELATED-RELATED"/>
    <property type="match status" value="1"/>
</dbReference>
<dbReference type="PROSITE" id="PS51186">
    <property type="entry name" value="GNAT"/>
    <property type="match status" value="1"/>
</dbReference>
<accession>A0A857MDY1</accession>
<evidence type="ECO:0000313" key="3">
    <source>
        <dbReference type="EMBL" id="QHN39549.1"/>
    </source>
</evidence>
<dbReference type="Gene3D" id="3.40.630.30">
    <property type="match status" value="1"/>
</dbReference>
<gene>
    <name evidence="3" type="ORF">GII30_10575</name>
</gene>